<dbReference type="InterPro" id="IPR035906">
    <property type="entry name" value="MetI-like_sf"/>
</dbReference>
<name>A0A518D0X4_9BACT</name>
<dbReference type="RefSeq" id="WP_419185822.1">
    <property type="nucleotide sequence ID" value="NZ_CP036290.1"/>
</dbReference>
<keyword evidence="3" id="KW-1003">Cell membrane</keyword>
<evidence type="ECO:0000313" key="12">
    <source>
        <dbReference type="Proteomes" id="UP000319342"/>
    </source>
</evidence>
<sequence>MSRWLVSLCAVLFAAFALAPVAVTLLRIESSDLGTLLEPRIWSLLARTIGLGLSVAAGCLLLGVPFGFLVARTDVFGARFLRPLSIVPLLVPTLLMAMTWTALSDVRGPVATAVLLVFSYFPLVSIFTARAAERIDARQEESAWGLGGLVAVLRADVGAILPASLAGACLAFTFAVNDFSVPDFVSSVGVKFNVYADEIFANWSQFERPGLAVATALPLLVVTLLALVPVLVLRRRGALAPVTSSAIAPATLPLGRWRWPATLFAFAVVGASSLVPLGRLGWEASGGPSAWRPVAARAAIAGEEAPPAATAPRPVVPGSATTGTTTNSEREPDLTFGERLAAAPVVAGRQLDTFASAFGKAFERARDDVRRSLWLAIVAATAALALGLVLGHAAERSRFGTAILMAALVPIAVPGTLFGIGTATLWDGPWLAELTGGASTDFYATPSMAALLYIGRLSPFAILIVAGAVAGVPKVSEWAAASVGAGPVTRLLRIVAPAITGALAASWICVYAFAMRELDSALVVPEARRTAIVRVFNGVHFGRDEYVAALSLVLIFTILLPGMLWAAFSKRPAKVLP</sequence>
<accession>A0A518D0X4</accession>
<evidence type="ECO:0000256" key="8">
    <source>
        <dbReference type="RuleBase" id="RU363032"/>
    </source>
</evidence>
<dbReference type="PANTHER" id="PTHR43357">
    <property type="entry name" value="INNER MEMBRANE ABC TRANSPORTER PERMEASE PROTEIN YDCV"/>
    <property type="match status" value="1"/>
</dbReference>
<dbReference type="PROSITE" id="PS50928">
    <property type="entry name" value="ABC_TM1"/>
    <property type="match status" value="2"/>
</dbReference>
<feature type="domain" description="ABC transmembrane type-1" evidence="10">
    <location>
        <begin position="369"/>
        <end position="565"/>
    </location>
</feature>
<dbReference type="Pfam" id="PF00528">
    <property type="entry name" value="BPD_transp_1"/>
    <property type="match status" value="1"/>
</dbReference>
<feature type="domain" description="ABC transmembrane type-1" evidence="10">
    <location>
        <begin position="45"/>
        <end position="232"/>
    </location>
</feature>
<feature type="transmembrane region" description="Helical" evidence="8">
    <location>
        <begin position="143"/>
        <end position="176"/>
    </location>
</feature>
<feature type="transmembrane region" description="Helical" evidence="8">
    <location>
        <begin position="109"/>
        <end position="131"/>
    </location>
</feature>
<evidence type="ECO:0000256" key="2">
    <source>
        <dbReference type="ARBA" id="ARBA00022448"/>
    </source>
</evidence>
<keyword evidence="4" id="KW-0997">Cell inner membrane</keyword>
<protein>
    <submittedName>
        <fullName evidence="11">Spermidine/putrescine ABC transporter membrane protein</fullName>
    </submittedName>
</protein>
<feature type="transmembrane region" description="Helical" evidence="8">
    <location>
        <begin position="211"/>
        <end position="233"/>
    </location>
</feature>
<proteinExistence type="inferred from homology"/>
<feature type="transmembrane region" description="Helical" evidence="8">
    <location>
        <begin position="446"/>
        <end position="470"/>
    </location>
</feature>
<keyword evidence="5 8" id="KW-0812">Transmembrane</keyword>
<keyword evidence="7 8" id="KW-0472">Membrane</keyword>
<gene>
    <name evidence="11" type="ORF">Pla163_22740</name>
</gene>
<feature type="transmembrane region" description="Helical" evidence="8">
    <location>
        <begin position="48"/>
        <end position="71"/>
    </location>
</feature>
<feature type="transmembrane region" description="Helical" evidence="8">
    <location>
        <begin position="372"/>
        <end position="390"/>
    </location>
</feature>
<feature type="transmembrane region" description="Helical" evidence="8">
    <location>
        <begin position="491"/>
        <end position="514"/>
    </location>
</feature>
<dbReference type="GO" id="GO:0055085">
    <property type="term" value="P:transmembrane transport"/>
    <property type="evidence" value="ECO:0007669"/>
    <property type="project" value="InterPro"/>
</dbReference>
<dbReference type="Gene3D" id="1.10.3720.10">
    <property type="entry name" value="MetI-like"/>
    <property type="match status" value="2"/>
</dbReference>
<dbReference type="GO" id="GO:0005886">
    <property type="term" value="C:plasma membrane"/>
    <property type="evidence" value="ECO:0007669"/>
    <property type="project" value="UniProtKB-SubCell"/>
</dbReference>
<dbReference type="EMBL" id="CP036290">
    <property type="protein sequence ID" value="QDU85148.1"/>
    <property type="molecule type" value="Genomic_DNA"/>
</dbReference>
<evidence type="ECO:0000256" key="1">
    <source>
        <dbReference type="ARBA" id="ARBA00004429"/>
    </source>
</evidence>
<evidence type="ECO:0000256" key="5">
    <source>
        <dbReference type="ARBA" id="ARBA00022692"/>
    </source>
</evidence>
<evidence type="ECO:0000313" key="11">
    <source>
        <dbReference type="EMBL" id="QDU85148.1"/>
    </source>
</evidence>
<feature type="transmembrane region" description="Helical" evidence="8">
    <location>
        <begin position="83"/>
        <end position="103"/>
    </location>
</feature>
<evidence type="ECO:0000256" key="7">
    <source>
        <dbReference type="ARBA" id="ARBA00023136"/>
    </source>
</evidence>
<evidence type="ECO:0000256" key="6">
    <source>
        <dbReference type="ARBA" id="ARBA00022989"/>
    </source>
</evidence>
<dbReference type="PANTHER" id="PTHR43357:SF4">
    <property type="entry name" value="INNER MEMBRANE ABC TRANSPORTER PERMEASE PROTEIN YDCV"/>
    <property type="match status" value="1"/>
</dbReference>
<dbReference type="Proteomes" id="UP000319342">
    <property type="component" value="Chromosome"/>
</dbReference>
<reference evidence="11 12" key="1">
    <citation type="submission" date="2019-02" db="EMBL/GenBank/DDBJ databases">
        <title>Deep-cultivation of Planctomycetes and their phenomic and genomic characterization uncovers novel biology.</title>
        <authorList>
            <person name="Wiegand S."/>
            <person name="Jogler M."/>
            <person name="Boedeker C."/>
            <person name="Pinto D."/>
            <person name="Vollmers J."/>
            <person name="Rivas-Marin E."/>
            <person name="Kohn T."/>
            <person name="Peeters S.H."/>
            <person name="Heuer A."/>
            <person name="Rast P."/>
            <person name="Oberbeckmann S."/>
            <person name="Bunk B."/>
            <person name="Jeske O."/>
            <person name="Meyerdierks A."/>
            <person name="Storesund J.E."/>
            <person name="Kallscheuer N."/>
            <person name="Luecker S."/>
            <person name="Lage O.M."/>
            <person name="Pohl T."/>
            <person name="Merkel B.J."/>
            <person name="Hornburger P."/>
            <person name="Mueller R.-W."/>
            <person name="Bruemmer F."/>
            <person name="Labrenz M."/>
            <person name="Spormann A.M."/>
            <person name="Op den Camp H."/>
            <person name="Overmann J."/>
            <person name="Amann R."/>
            <person name="Jetten M.S.M."/>
            <person name="Mascher T."/>
            <person name="Medema M.H."/>
            <person name="Devos D.P."/>
            <person name="Kaster A.-K."/>
            <person name="Ovreas L."/>
            <person name="Rohde M."/>
            <person name="Galperin M.Y."/>
            <person name="Jogler C."/>
        </authorList>
    </citation>
    <scope>NUCLEOTIDE SEQUENCE [LARGE SCALE GENOMIC DNA]</scope>
    <source>
        <strain evidence="11 12">Pla163</strain>
    </source>
</reference>
<dbReference type="AlphaFoldDB" id="A0A518D0X4"/>
<organism evidence="11 12">
    <name type="scientific">Rohdeia mirabilis</name>
    <dbReference type="NCBI Taxonomy" id="2528008"/>
    <lineage>
        <taxon>Bacteria</taxon>
        <taxon>Pseudomonadati</taxon>
        <taxon>Planctomycetota</taxon>
        <taxon>Planctomycetia</taxon>
        <taxon>Planctomycetia incertae sedis</taxon>
        <taxon>Rohdeia</taxon>
    </lineage>
</organism>
<evidence type="ECO:0000259" key="10">
    <source>
        <dbReference type="PROSITE" id="PS50928"/>
    </source>
</evidence>
<comment type="subcellular location">
    <subcellularLocation>
        <location evidence="1">Cell inner membrane</location>
        <topology evidence="1">Multi-pass membrane protein</topology>
    </subcellularLocation>
    <subcellularLocation>
        <location evidence="8">Cell membrane</location>
        <topology evidence="8">Multi-pass membrane protein</topology>
    </subcellularLocation>
</comment>
<evidence type="ECO:0000256" key="3">
    <source>
        <dbReference type="ARBA" id="ARBA00022475"/>
    </source>
</evidence>
<comment type="similarity">
    <text evidence="8">Belongs to the binding-protein-dependent transport system permease family.</text>
</comment>
<dbReference type="SUPFAM" id="SSF161098">
    <property type="entry name" value="MetI-like"/>
    <property type="match status" value="2"/>
</dbReference>
<dbReference type="CDD" id="cd06261">
    <property type="entry name" value="TM_PBP2"/>
    <property type="match status" value="1"/>
</dbReference>
<keyword evidence="12" id="KW-1185">Reference proteome</keyword>
<dbReference type="InterPro" id="IPR000515">
    <property type="entry name" value="MetI-like"/>
</dbReference>
<evidence type="ECO:0000256" key="4">
    <source>
        <dbReference type="ARBA" id="ARBA00022519"/>
    </source>
</evidence>
<evidence type="ECO:0000256" key="9">
    <source>
        <dbReference type="SAM" id="MobiDB-lite"/>
    </source>
</evidence>
<feature type="region of interest" description="Disordered" evidence="9">
    <location>
        <begin position="303"/>
        <end position="332"/>
    </location>
</feature>
<keyword evidence="2 8" id="KW-0813">Transport</keyword>
<feature type="transmembrane region" description="Helical" evidence="8">
    <location>
        <begin position="546"/>
        <end position="568"/>
    </location>
</feature>
<feature type="transmembrane region" description="Helical" evidence="8">
    <location>
        <begin position="402"/>
        <end position="426"/>
    </location>
</feature>
<keyword evidence="6 8" id="KW-1133">Transmembrane helix</keyword>
<feature type="compositionally biased region" description="Low complexity" evidence="9">
    <location>
        <begin position="303"/>
        <end position="317"/>
    </location>
</feature>